<dbReference type="GO" id="GO:0003677">
    <property type="term" value="F:DNA binding"/>
    <property type="evidence" value="ECO:0007669"/>
    <property type="project" value="InterPro"/>
</dbReference>
<name>A0A9X5E401_9CYAN</name>
<dbReference type="SUPFAM" id="SSF56349">
    <property type="entry name" value="DNA breaking-rejoining enzymes"/>
    <property type="match status" value="1"/>
</dbReference>
<keyword evidence="1" id="KW-0233">DNA recombination</keyword>
<dbReference type="RefSeq" id="WP_039716762.1">
    <property type="nucleotide sequence ID" value="NZ_JTJC03000002.1"/>
</dbReference>
<evidence type="ECO:0000313" key="4">
    <source>
        <dbReference type="Proteomes" id="UP000031532"/>
    </source>
</evidence>
<feature type="domain" description="Tyr recombinase" evidence="2">
    <location>
        <begin position="192"/>
        <end position="356"/>
    </location>
</feature>
<dbReference type="GO" id="GO:0015074">
    <property type="term" value="P:DNA integration"/>
    <property type="evidence" value="ECO:0007669"/>
    <property type="project" value="InterPro"/>
</dbReference>
<evidence type="ECO:0000256" key="1">
    <source>
        <dbReference type="ARBA" id="ARBA00023172"/>
    </source>
</evidence>
<dbReference type="Gene3D" id="1.10.443.10">
    <property type="entry name" value="Intergrase catalytic core"/>
    <property type="match status" value="1"/>
</dbReference>
<sequence length="376" mass="43364">MDIQGRLNQANGRLRAAKVGVTIEAKGNRLYLRATFPPKLDTEKTKPFQQRLALGFHTNPSGISLAEAEARKVGALLDCKEFSWQSYLKHELPKSQPLVRDWIAKFEQHYFDCRARTPKTETTWKKDYWLVLKQLPSDQELTAQLLTTTILSTAPDTKSRKRYCMVLQALAKFAEIEFNSKPMAGSYSPKRVAPRDLPEDRWIAKWFGCISNDAWRWTYGIIATFGLRPHEVFHLDTKDLESGGYILGVLDGKTGSRRVWACYPEWVDSFDLRSPRIPAVTGRNNSELGERCSQYFRRNAGLPFHLYDLRHCWAIRTLEFGLDVCLAAQQMGHSVQIHTDLYHHWISDRHHQRAFDALMMRSDRPLPPLTDNSRLS</sequence>
<dbReference type="InterPro" id="IPR013762">
    <property type="entry name" value="Integrase-like_cat_sf"/>
</dbReference>
<accession>A0A9X5E401</accession>
<dbReference type="GO" id="GO:0006310">
    <property type="term" value="P:DNA recombination"/>
    <property type="evidence" value="ECO:0007669"/>
    <property type="project" value="UniProtKB-KW"/>
</dbReference>
<evidence type="ECO:0000259" key="2">
    <source>
        <dbReference type="PROSITE" id="PS51898"/>
    </source>
</evidence>
<comment type="caution">
    <text evidence="3">The sequence shown here is derived from an EMBL/GenBank/DDBJ whole genome shotgun (WGS) entry which is preliminary data.</text>
</comment>
<organism evidence="3 4">
    <name type="scientific">Scytonema millei VB511283</name>
    <dbReference type="NCBI Taxonomy" id="1245923"/>
    <lineage>
        <taxon>Bacteria</taxon>
        <taxon>Bacillati</taxon>
        <taxon>Cyanobacteriota</taxon>
        <taxon>Cyanophyceae</taxon>
        <taxon>Nostocales</taxon>
        <taxon>Scytonemataceae</taxon>
        <taxon>Scytonema</taxon>
    </lineage>
</organism>
<evidence type="ECO:0000313" key="3">
    <source>
        <dbReference type="EMBL" id="NHC34701.1"/>
    </source>
</evidence>
<protein>
    <submittedName>
        <fullName evidence="3">Site-specific integrase</fullName>
    </submittedName>
</protein>
<dbReference type="OrthoDB" id="421803at2"/>
<dbReference type="InterPro" id="IPR002104">
    <property type="entry name" value="Integrase_catalytic"/>
</dbReference>
<dbReference type="PROSITE" id="PS51898">
    <property type="entry name" value="TYR_RECOMBINASE"/>
    <property type="match status" value="1"/>
</dbReference>
<dbReference type="Proteomes" id="UP000031532">
    <property type="component" value="Unassembled WGS sequence"/>
</dbReference>
<keyword evidence="4" id="KW-1185">Reference proteome</keyword>
<gene>
    <name evidence="3" type="ORF">QH73_0008515</name>
</gene>
<dbReference type="AlphaFoldDB" id="A0A9X5E401"/>
<proteinExistence type="predicted"/>
<dbReference type="InterPro" id="IPR011010">
    <property type="entry name" value="DNA_brk_join_enz"/>
</dbReference>
<dbReference type="EMBL" id="JTJC03000002">
    <property type="protein sequence ID" value="NHC34701.1"/>
    <property type="molecule type" value="Genomic_DNA"/>
</dbReference>
<reference evidence="3 4" key="1">
    <citation type="journal article" date="2015" name="Genome Announc.">
        <title>Draft Genome Sequence of the Terrestrial Cyanobacterium Scytonema millei VB511283, Isolated from Eastern India.</title>
        <authorList>
            <person name="Sen D."/>
            <person name="Chandrababunaidu M.M."/>
            <person name="Singh D."/>
            <person name="Sanghi N."/>
            <person name="Ghorai A."/>
            <person name="Mishra G.P."/>
            <person name="Madduluri M."/>
            <person name="Adhikary S.P."/>
            <person name="Tripathy S."/>
        </authorList>
    </citation>
    <scope>NUCLEOTIDE SEQUENCE [LARGE SCALE GENOMIC DNA]</scope>
    <source>
        <strain evidence="3 4">VB511283</strain>
    </source>
</reference>